<dbReference type="InterPro" id="IPR036271">
    <property type="entry name" value="Tet_transcr_reg_TetR-rel_C_sf"/>
</dbReference>
<dbReference type="PANTHER" id="PTHR30055">
    <property type="entry name" value="HTH-TYPE TRANSCRIPTIONAL REGULATOR RUTR"/>
    <property type="match status" value="1"/>
</dbReference>
<organism evidence="4 5">
    <name type="scientific">Nocardia testacea</name>
    <dbReference type="NCBI Taxonomy" id="248551"/>
    <lineage>
        <taxon>Bacteria</taxon>
        <taxon>Bacillati</taxon>
        <taxon>Actinomycetota</taxon>
        <taxon>Actinomycetes</taxon>
        <taxon>Mycobacteriales</taxon>
        <taxon>Nocardiaceae</taxon>
        <taxon>Nocardia</taxon>
    </lineage>
</organism>
<dbReference type="PROSITE" id="PS50977">
    <property type="entry name" value="HTH_TETR_2"/>
    <property type="match status" value="1"/>
</dbReference>
<reference evidence="4 5" key="1">
    <citation type="submission" date="2024-10" db="EMBL/GenBank/DDBJ databases">
        <title>The Natural Products Discovery Center: Release of the First 8490 Sequenced Strains for Exploring Actinobacteria Biosynthetic Diversity.</title>
        <authorList>
            <person name="Kalkreuter E."/>
            <person name="Kautsar S.A."/>
            <person name="Yang D."/>
            <person name="Bader C.D."/>
            <person name="Teijaro C.N."/>
            <person name="Fluegel L."/>
            <person name="Davis C.M."/>
            <person name="Simpson J.R."/>
            <person name="Lauterbach L."/>
            <person name="Steele A.D."/>
            <person name="Gui C."/>
            <person name="Meng S."/>
            <person name="Li G."/>
            <person name="Viehrig K."/>
            <person name="Ye F."/>
            <person name="Su P."/>
            <person name="Kiefer A.F."/>
            <person name="Nichols A."/>
            <person name="Cepeda A.J."/>
            <person name="Yan W."/>
            <person name="Fan B."/>
            <person name="Jiang Y."/>
            <person name="Adhikari A."/>
            <person name="Zheng C.-J."/>
            <person name="Schuster L."/>
            <person name="Cowan T.M."/>
            <person name="Smanski M.J."/>
            <person name="Chevrette M.G."/>
            <person name="De Carvalho L.P.S."/>
            <person name="Shen B."/>
        </authorList>
    </citation>
    <scope>NUCLEOTIDE SEQUENCE [LARGE SCALE GENOMIC DNA]</scope>
    <source>
        <strain evidence="4 5">NPDC019377</strain>
    </source>
</reference>
<dbReference type="Pfam" id="PF00440">
    <property type="entry name" value="TetR_N"/>
    <property type="match status" value="1"/>
</dbReference>
<dbReference type="Proteomes" id="UP001611494">
    <property type="component" value="Unassembled WGS sequence"/>
</dbReference>
<accession>A0ABW7VX24</accession>
<evidence type="ECO:0000313" key="4">
    <source>
        <dbReference type="EMBL" id="MFI2231131.1"/>
    </source>
</evidence>
<evidence type="ECO:0000313" key="5">
    <source>
        <dbReference type="Proteomes" id="UP001611494"/>
    </source>
</evidence>
<dbReference type="InterPro" id="IPR001647">
    <property type="entry name" value="HTH_TetR"/>
</dbReference>
<dbReference type="InterPro" id="IPR050109">
    <property type="entry name" value="HTH-type_TetR-like_transc_reg"/>
</dbReference>
<dbReference type="InterPro" id="IPR009057">
    <property type="entry name" value="Homeodomain-like_sf"/>
</dbReference>
<dbReference type="Gene3D" id="1.10.10.60">
    <property type="entry name" value="Homeodomain-like"/>
    <property type="match status" value="1"/>
</dbReference>
<comment type="caution">
    <text evidence="4">The sequence shown here is derived from an EMBL/GenBank/DDBJ whole genome shotgun (WGS) entry which is preliminary data.</text>
</comment>
<keyword evidence="1 2" id="KW-0238">DNA-binding</keyword>
<evidence type="ECO:0000256" key="1">
    <source>
        <dbReference type="ARBA" id="ARBA00023125"/>
    </source>
</evidence>
<evidence type="ECO:0000256" key="2">
    <source>
        <dbReference type="PROSITE-ProRule" id="PRU00335"/>
    </source>
</evidence>
<dbReference type="EMBL" id="JBIRYL010000002">
    <property type="protein sequence ID" value="MFI2231131.1"/>
    <property type="molecule type" value="Genomic_DNA"/>
</dbReference>
<evidence type="ECO:0000259" key="3">
    <source>
        <dbReference type="PROSITE" id="PS50977"/>
    </source>
</evidence>
<feature type="domain" description="HTH tetR-type" evidence="3">
    <location>
        <begin position="21"/>
        <end position="81"/>
    </location>
</feature>
<sequence>MECQEVIRTGDEVESVSSGAAAVEQTILDAARACVAEFGVRRTTLTEVARRAGVSRPTVYRRWSDSRDLVAELLVRELREIIAAAVPTTGPARQRLVTGVVTGAAEVRSNPLFGKIFRTDTDLMLTYVFGRLGRNQRQLLELFDTGIRDGQADGSVRAGEPDRLAAMVLLITQSAVQSAATVAHLLDGSALDTELRHALDSYLAP</sequence>
<gene>
    <name evidence="4" type="ORF">ACH49Z_14895</name>
</gene>
<protein>
    <submittedName>
        <fullName evidence="4">TetR/AcrR family transcriptional regulator</fullName>
    </submittedName>
</protein>
<dbReference type="SUPFAM" id="SSF48498">
    <property type="entry name" value="Tetracyclin repressor-like, C-terminal domain"/>
    <property type="match status" value="1"/>
</dbReference>
<dbReference type="SUPFAM" id="SSF46689">
    <property type="entry name" value="Homeodomain-like"/>
    <property type="match status" value="1"/>
</dbReference>
<dbReference type="PRINTS" id="PR00455">
    <property type="entry name" value="HTHTETR"/>
</dbReference>
<dbReference type="RefSeq" id="WP_397062414.1">
    <property type="nucleotide sequence ID" value="NZ_JBIRYL010000002.1"/>
</dbReference>
<dbReference type="Gene3D" id="1.10.357.10">
    <property type="entry name" value="Tetracycline Repressor, domain 2"/>
    <property type="match status" value="1"/>
</dbReference>
<keyword evidence="5" id="KW-1185">Reference proteome</keyword>
<dbReference type="PANTHER" id="PTHR30055:SF153">
    <property type="entry name" value="HTH-TYPE TRANSCRIPTIONAL REPRESSOR RV3405C"/>
    <property type="match status" value="1"/>
</dbReference>
<feature type="DNA-binding region" description="H-T-H motif" evidence="2">
    <location>
        <begin position="44"/>
        <end position="63"/>
    </location>
</feature>
<proteinExistence type="predicted"/>
<name>A0ABW7VX24_9NOCA</name>